<dbReference type="Pfam" id="PF12142">
    <property type="entry name" value="PPO1_DWL"/>
    <property type="match status" value="1"/>
</dbReference>
<dbReference type="Pfam" id="PF00264">
    <property type="entry name" value="Tyrosinase"/>
    <property type="match status" value="1"/>
</dbReference>
<evidence type="ECO:0000313" key="10">
    <source>
        <dbReference type="EMBL" id="KAK9150048.1"/>
    </source>
</evidence>
<evidence type="ECO:0000256" key="6">
    <source>
        <dbReference type="ARBA" id="ARBA00023008"/>
    </source>
</evidence>
<evidence type="ECO:0000256" key="4">
    <source>
        <dbReference type="ARBA" id="ARBA00022784"/>
    </source>
</evidence>
<feature type="domain" description="Tyrosinase copper-binding" evidence="8">
    <location>
        <begin position="63"/>
        <end position="80"/>
    </location>
</feature>
<keyword evidence="6" id="KW-0186">Copper</keyword>
<dbReference type="GO" id="GO:0046872">
    <property type="term" value="F:metal ion binding"/>
    <property type="evidence" value="ECO:0007669"/>
    <property type="project" value="UniProtKB-KW"/>
</dbReference>
<keyword evidence="7" id="KW-1015">Disulfide bond</keyword>
<reference evidence="10 11" key="1">
    <citation type="submission" date="2024-01" db="EMBL/GenBank/DDBJ databases">
        <title>Genome assemblies of Stephania.</title>
        <authorList>
            <person name="Yang L."/>
        </authorList>
    </citation>
    <scope>NUCLEOTIDE SEQUENCE [LARGE SCALE GENOMIC DNA]</scope>
    <source>
        <strain evidence="10">YNDBR</strain>
        <tissue evidence="10">Leaf</tissue>
    </source>
</reference>
<keyword evidence="4" id="KW-0883">Thioether bond</keyword>
<name>A0AAP0KE60_9MAGN</name>
<dbReference type="Proteomes" id="UP001420932">
    <property type="component" value="Unassembled WGS sequence"/>
</dbReference>
<proteinExistence type="inferred from homology"/>
<feature type="domain" description="Tyrosinase copper-binding" evidence="9">
    <location>
        <begin position="220"/>
        <end position="231"/>
    </location>
</feature>
<dbReference type="InterPro" id="IPR022740">
    <property type="entry name" value="Polyphenol_oxidase_C"/>
</dbReference>
<dbReference type="Gene3D" id="1.10.1280.10">
    <property type="entry name" value="Di-copper center containing domain from catechol oxidase"/>
    <property type="match status" value="1"/>
</dbReference>
<accession>A0AAP0KE60</accession>
<dbReference type="EMBL" id="JBBNAF010000004">
    <property type="protein sequence ID" value="KAK9150048.1"/>
    <property type="molecule type" value="Genomic_DNA"/>
</dbReference>
<keyword evidence="3" id="KW-0479">Metal-binding</keyword>
<evidence type="ECO:0000259" key="9">
    <source>
        <dbReference type="PROSITE" id="PS00498"/>
    </source>
</evidence>
<dbReference type="PRINTS" id="PR00092">
    <property type="entry name" value="TYROSINASE"/>
</dbReference>
<dbReference type="Pfam" id="PF12143">
    <property type="entry name" value="PPO1_KFDV"/>
    <property type="match status" value="1"/>
</dbReference>
<evidence type="ECO:0000256" key="3">
    <source>
        <dbReference type="ARBA" id="ARBA00022723"/>
    </source>
</evidence>
<evidence type="ECO:0000256" key="1">
    <source>
        <dbReference type="ARBA" id="ARBA00001973"/>
    </source>
</evidence>
<dbReference type="AlphaFoldDB" id="A0AAP0KE60"/>
<dbReference type="InterPro" id="IPR022739">
    <property type="entry name" value="Polyphenol_oxidase_cen"/>
</dbReference>
<protein>
    <recommendedName>
        <fullName evidence="8 9">Tyrosinase copper-binding domain-containing protein</fullName>
    </recommendedName>
</protein>
<dbReference type="PROSITE" id="PS00498">
    <property type="entry name" value="TYROSINASE_2"/>
    <property type="match status" value="1"/>
</dbReference>
<dbReference type="PANTHER" id="PTHR11474:SF76">
    <property type="entry name" value="SHKT DOMAIN-CONTAINING PROTEIN"/>
    <property type="match status" value="1"/>
</dbReference>
<dbReference type="GO" id="GO:0004097">
    <property type="term" value="F:catechol oxidase activity"/>
    <property type="evidence" value="ECO:0007669"/>
    <property type="project" value="InterPro"/>
</dbReference>
<dbReference type="InterPro" id="IPR002227">
    <property type="entry name" value="Tyrosinase_Cu-bd"/>
</dbReference>
<evidence type="ECO:0000256" key="5">
    <source>
        <dbReference type="ARBA" id="ARBA00023002"/>
    </source>
</evidence>
<evidence type="ECO:0000313" key="11">
    <source>
        <dbReference type="Proteomes" id="UP001420932"/>
    </source>
</evidence>
<evidence type="ECO:0000256" key="2">
    <source>
        <dbReference type="ARBA" id="ARBA00009928"/>
    </source>
</evidence>
<keyword evidence="5" id="KW-0560">Oxidoreductase</keyword>
<comment type="cofactor">
    <cofactor evidence="1">
        <name>Cu(2+)</name>
        <dbReference type="ChEBI" id="CHEBI:29036"/>
    </cofactor>
</comment>
<keyword evidence="11" id="KW-1185">Reference proteome</keyword>
<dbReference type="InterPro" id="IPR008922">
    <property type="entry name" value="Di-copper_centre_dom_sf"/>
</dbReference>
<dbReference type="SUPFAM" id="SSF48056">
    <property type="entry name" value="Di-copper centre-containing domain"/>
    <property type="match status" value="1"/>
</dbReference>
<sequence>MRVRPAAHLVNAAYISKYTRAVQLMKQLPATDPRNFMQQANVHCAYCNAAYEQVGFKTEIQVHASWLFFPWHRLYLYFYERILGSLIGDPFFALPFWNWDAPDGMRMPSMYTANPTTSSIFDRLRDARHQPPKLMDLNFNGTDLNLPDSQLIQNNLSTVQVVSNSTAQLFLGMPYRAGNRPDPGAGSIERVPHNTVHDWIGDPTSRFRENMGNFYSAARDPIFFAHHANVDRMWSIWSEFGRTYTDPDWLNASFLFYDENRNLVRATVRDALTISQLRYSYQGVPILWTSARPTSKRPKGSRASNDLKKKALKAADAFPRSLNNGLIRVIVKRTVINKSRTKKEKEEQPEVLVIEGIELDAGETVKFDVLVNDDDESTMPDKSEFAGSFVNVSHRHAGMEGEMKIKTSLRLGITDLLEDLGVEDDDELVVTIVPRIGTQNVIIGEVKIEPPS</sequence>
<dbReference type="PROSITE" id="PS00497">
    <property type="entry name" value="TYROSINASE_1"/>
    <property type="match status" value="1"/>
</dbReference>
<dbReference type="PANTHER" id="PTHR11474">
    <property type="entry name" value="TYROSINASE FAMILY MEMBER"/>
    <property type="match status" value="1"/>
</dbReference>
<evidence type="ECO:0000256" key="7">
    <source>
        <dbReference type="ARBA" id="ARBA00023157"/>
    </source>
</evidence>
<comment type="similarity">
    <text evidence="2">Belongs to the tyrosinase family.</text>
</comment>
<comment type="caution">
    <text evidence="10">The sequence shown here is derived from an EMBL/GenBank/DDBJ whole genome shotgun (WGS) entry which is preliminary data.</text>
</comment>
<dbReference type="InterPro" id="IPR050316">
    <property type="entry name" value="Tyrosinase/Hemocyanin"/>
</dbReference>
<organism evidence="10 11">
    <name type="scientific">Stephania yunnanensis</name>
    <dbReference type="NCBI Taxonomy" id="152371"/>
    <lineage>
        <taxon>Eukaryota</taxon>
        <taxon>Viridiplantae</taxon>
        <taxon>Streptophyta</taxon>
        <taxon>Embryophyta</taxon>
        <taxon>Tracheophyta</taxon>
        <taxon>Spermatophyta</taxon>
        <taxon>Magnoliopsida</taxon>
        <taxon>Ranunculales</taxon>
        <taxon>Menispermaceae</taxon>
        <taxon>Menispermoideae</taxon>
        <taxon>Cissampelideae</taxon>
        <taxon>Stephania</taxon>
    </lineage>
</organism>
<gene>
    <name evidence="10" type="ORF">Syun_008357</name>
</gene>
<evidence type="ECO:0000259" key="8">
    <source>
        <dbReference type="PROSITE" id="PS00497"/>
    </source>
</evidence>